<dbReference type="Pfam" id="PF09192">
    <property type="entry name" value="Act-Frag_cataly"/>
    <property type="match status" value="1"/>
</dbReference>
<dbReference type="InterPro" id="IPR029021">
    <property type="entry name" value="Prot-tyrosine_phosphatase-like"/>
</dbReference>
<sequence>MVKDQKEEPAIITNTTPHQEEKDPEFGSEDLLESPLPLTVTSRMMMMGCWVMGIGKCGHMMMMGCWVMEIGKWGFLFNDEDGDDDDGRHSGRSGLSVHTMAGTGSSGESTVDSRSSLPVEQATEISLWERLGKAAMMDIESCSFSWDMLSSLHHTEHSSSNDHSEDEMSKALEVTVNSGGVVFFALFNWPENDDYFLKEGAAVIKFSSSRVATQSERLGYEFAKWLGVRTPQARVIHNSSTEWLQIKEAAEKARDAAISEGDEVGEVTCSELLEALELSRCLFLMNYVHGSPLLESSSAFDSREAAEKTAAALGRVLMLDLVIRNEDRLPCRQLRWRGNPANLLLADKMASTDMDALEEAFDSAIKRYRPRVIRALQKERRATSVDSRLSPHNSGLVSQSSDLSDAIGSPSSSNTSLEGQALNQSGLSDFHIVAIDSGVPRRPPAGKRANDQANYPKLVELMLNSSKYSLNLLHEITGGKLGFASDDTETATDILLTEMASVVHEFRRGFRAALRDLQGFHIFLLTLHQKLDGLLRVFLNIVNRNSCVDFDREDLGASEAQSQAPVIGHCPSPPSKERVINDNHPDLSDPEVQRAAPRLSSSGVRESSDSSSPISREAWHGKFSRGSVESLRSLRLTTKLRDFHRFAKVDAESSKELEQWNEMLRNDAVKLCQENNFNSGFFEGNDNNGVVDAYELKVRLEHILERIALISDAANTERPSSITASLFIGGALAARSVYTLQHLGITHILCLCSNEIGQSDSQYPDLFEYKNFSDSNISKFRQNSLLEELPNHFTVLDFFNISDSEDTNISSIFEEASVFIDHVEQTGGRVLVHCFEGRSRSATLVLAYLMLRKNFTLLEAWNALKRVHRRAQPNDGFARTLLDLDLKLHGKVSMEWHQRKPPMKVCPICGKNAGLSSSSLKLHLQKSHKKLSSGSVDSAMTMEIQKAISALKISRGGSVSPTQRQSNSVMDE</sequence>
<feature type="region of interest" description="Disordered" evidence="3">
    <location>
        <begin position="559"/>
        <end position="617"/>
    </location>
</feature>
<evidence type="ECO:0000259" key="5">
    <source>
        <dbReference type="PROSITE" id="PS50056"/>
    </source>
</evidence>
<name>A0A438EXY9_VITVI</name>
<dbReference type="InterPro" id="IPR035010">
    <property type="entry name" value="PHS1"/>
</dbReference>
<dbReference type="SUPFAM" id="SSF52799">
    <property type="entry name" value="(Phosphotyrosine protein) phosphatases II"/>
    <property type="match status" value="1"/>
</dbReference>
<dbReference type="CDD" id="cd14498">
    <property type="entry name" value="DSP"/>
    <property type="match status" value="1"/>
</dbReference>
<feature type="region of interest" description="Disordered" evidence="3">
    <location>
        <begin position="84"/>
        <end position="116"/>
    </location>
</feature>
<dbReference type="PROSITE" id="PS00383">
    <property type="entry name" value="TYR_PHOSPHATASE_1"/>
    <property type="match status" value="1"/>
</dbReference>
<feature type="compositionally biased region" description="Polar residues" evidence="3">
    <location>
        <begin position="102"/>
        <end position="116"/>
    </location>
</feature>
<feature type="domain" description="Tyrosine specific protein phosphatases" evidence="5">
    <location>
        <begin position="810"/>
        <end position="866"/>
    </location>
</feature>
<feature type="region of interest" description="Disordered" evidence="3">
    <location>
        <begin position="380"/>
        <end position="419"/>
    </location>
</feature>
<keyword evidence="1" id="KW-0378">Hydrolase</keyword>
<dbReference type="InterPro" id="IPR036940">
    <property type="entry name" value="PI3/4_kinase_cat_sf"/>
</dbReference>
<organism evidence="6 7">
    <name type="scientific">Vitis vinifera</name>
    <name type="common">Grape</name>
    <dbReference type="NCBI Taxonomy" id="29760"/>
    <lineage>
        <taxon>Eukaryota</taxon>
        <taxon>Viridiplantae</taxon>
        <taxon>Streptophyta</taxon>
        <taxon>Embryophyta</taxon>
        <taxon>Tracheophyta</taxon>
        <taxon>Spermatophyta</taxon>
        <taxon>Magnoliopsida</taxon>
        <taxon>eudicotyledons</taxon>
        <taxon>Gunneridae</taxon>
        <taxon>Pentapetalae</taxon>
        <taxon>rosids</taxon>
        <taxon>Vitales</taxon>
        <taxon>Vitaceae</taxon>
        <taxon>Viteae</taxon>
        <taxon>Vitis</taxon>
    </lineage>
</organism>
<dbReference type="Pfam" id="PF00782">
    <property type="entry name" value="DSPc"/>
    <property type="match status" value="1"/>
</dbReference>
<dbReference type="InterPro" id="IPR000387">
    <property type="entry name" value="Tyr_Pase_dom"/>
</dbReference>
<reference evidence="6 7" key="1">
    <citation type="journal article" date="2018" name="PLoS Genet.">
        <title>Population sequencing reveals clonal diversity and ancestral inbreeding in the grapevine cultivar Chardonnay.</title>
        <authorList>
            <person name="Roach M.J."/>
            <person name="Johnson D.L."/>
            <person name="Bohlmann J."/>
            <person name="van Vuuren H.J."/>
            <person name="Jones S.J."/>
            <person name="Pretorius I.S."/>
            <person name="Schmidt S.A."/>
            <person name="Borneman A.R."/>
        </authorList>
    </citation>
    <scope>NUCLEOTIDE SEQUENCE [LARGE SCALE GENOMIC DNA]</scope>
    <source>
        <strain evidence="7">cv. Chardonnay</strain>
        <tissue evidence="6">Leaf</tissue>
    </source>
</reference>
<evidence type="ECO:0000256" key="1">
    <source>
        <dbReference type="ARBA" id="ARBA00022801"/>
    </source>
</evidence>
<feature type="region of interest" description="Disordered" evidence="3">
    <location>
        <begin position="1"/>
        <end position="34"/>
    </location>
</feature>
<dbReference type="Gene3D" id="1.10.1070.11">
    <property type="entry name" value="Phosphatidylinositol 3-/4-kinase, catalytic domain"/>
    <property type="match status" value="1"/>
</dbReference>
<dbReference type="Proteomes" id="UP000288805">
    <property type="component" value="Unassembled WGS sequence"/>
</dbReference>
<dbReference type="GO" id="GO:0009737">
    <property type="term" value="P:response to abscisic acid"/>
    <property type="evidence" value="ECO:0007669"/>
    <property type="project" value="InterPro"/>
</dbReference>
<dbReference type="SUPFAM" id="SSF56112">
    <property type="entry name" value="Protein kinase-like (PK-like)"/>
    <property type="match status" value="1"/>
</dbReference>
<dbReference type="PROSITE" id="PS50054">
    <property type="entry name" value="TYR_PHOSPHATASE_DUAL"/>
    <property type="match status" value="1"/>
</dbReference>
<dbReference type="InterPro" id="IPR016130">
    <property type="entry name" value="Tyr_Pase_AS"/>
</dbReference>
<dbReference type="InterPro" id="IPR000340">
    <property type="entry name" value="Dual-sp_phosphatase_cat-dom"/>
</dbReference>
<dbReference type="PANTHER" id="PTHR47100">
    <property type="entry name" value="DUAL SPECIFICITY PROTEIN PHOSPHATASE PHS1"/>
    <property type="match status" value="1"/>
</dbReference>
<gene>
    <name evidence="6" type="primary">PHS1_0</name>
    <name evidence="6" type="ORF">CK203_068751</name>
</gene>
<accession>A0A438EXY9</accession>
<feature type="compositionally biased region" description="Polar residues" evidence="3">
    <location>
        <begin position="384"/>
        <end position="419"/>
    </location>
</feature>
<feature type="compositionally biased region" description="Basic and acidic residues" evidence="3">
    <location>
        <begin position="575"/>
        <end position="587"/>
    </location>
</feature>
<dbReference type="PROSITE" id="PS50056">
    <property type="entry name" value="TYR_PHOSPHATASE_2"/>
    <property type="match status" value="1"/>
</dbReference>
<feature type="compositionally biased region" description="Low complexity" evidence="3">
    <location>
        <begin position="600"/>
        <end position="615"/>
    </location>
</feature>
<evidence type="ECO:0000256" key="2">
    <source>
        <dbReference type="ARBA" id="ARBA00022912"/>
    </source>
</evidence>
<comment type="caution">
    <text evidence="6">The sequence shown here is derived from an EMBL/GenBank/DDBJ whole genome shotgun (WGS) entry which is preliminary data.</text>
</comment>
<dbReference type="EMBL" id="QGNW01001166">
    <property type="protein sequence ID" value="RVW52618.1"/>
    <property type="molecule type" value="Genomic_DNA"/>
</dbReference>
<dbReference type="InterPro" id="IPR015275">
    <property type="entry name" value="Actin-fragmin_kin_cat_dom"/>
</dbReference>
<evidence type="ECO:0000313" key="7">
    <source>
        <dbReference type="Proteomes" id="UP000288805"/>
    </source>
</evidence>
<dbReference type="InterPro" id="IPR011009">
    <property type="entry name" value="Kinase-like_dom_sf"/>
</dbReference>
<dbReference type="GO" id="GO:0043622">
    <property type="term" value="P:cortical microtubule organization"/>
    <property type="evidence" value="ECO:0007669"/>
    <property type="project" value="InterPro"/>
</dbReference>
<evidence type="ECO:0000313" key="6">
    <source>
        <dbReference type="EMBL" id="RVW52618.1"/>
    </source>
</evidence>
<protein>
    <submittedName>
        <fullName evidence="6">Dual specificity protein phosphatase PHS1</fullName>
    </submittedName>
</protein>
<keyword evidence="2" id="KW-0904">Protein phosphatase</keyword>
<evidence type="ECO:0000259" key="4">
    <source>
        <dbReference type="PROSITE" id="PS50054"/>
    </source>
</evidence>
<proteinExistence type="predicted"/>
<evidence type="ECO:0000256" key="3">
    <source>
        <dbReference type="SAM" id="MobiDB-lite"/>
    </source>
</evidence>
<dbReference type="GO" id="GO:0004721">
    <property type="term" value="F:phosphoprotein phosphatase activity"/>
    <property type="evidence" value="ECO:0007669"/>
    <property type="project" value="UniProtKB-KW"/>
</dbReference>
<dbReference type="SMART" id="SM00195">
    <property type="entry name" value="DSPc"/>
    <property type="match status" value="1"/>
</dbReference>
<dbReference type="InterPro" id="IPR020422">
    <property type="entry name" value="TYR_PHOSPHATASE_DUAL_dom"/>
</dbReference>
<dbReference type="AlphaFoldDB" id="A0A438EXY9"/>
<dbReference type="Gene3D" id="3.90.190.10">
    <property type="entry name" value="Protein tyrosine phosphatase superfamily"/>
    <property type="match status" value="1"/>
</dbReference>
<feature type="domain" description="Tyrosine-protein phosphatase" evidence="4">
    <location>
        <begin position="718"/>
        <end position="890"/>
    </location>
</feature>
<dbReference type="PANTHER" id="PTHR47100:SF5">
    <property type="entry name" value="DUAL SPECIFICITY PROTEIN PHOSPHATASE PHS1"/>
    <property type="match status" value="1"/>
</dbReference>